<evidence type="ECO:0000313" key="2">
    <source>
        <dbReference type="EMBL" id="MST80427.1"/>
    </source>
</evidence>
<gene>
    <name evidence="2" type="ORF">FYJ61_08240</name>
</gene>
<sequence length="277" mass="30905">MTRTSAKRKRGEEEEIFDNALEYKRPMAFVAFLLVSLLLVMGTFLNPSFMKQTIKTESNTVIISKQINSHFNRLTTIVNGNSDDENLLSDEQALEVADLIIDYKYGFHLIQTSDTALANQIKQVILKSEKTDSSQVATVRKKLKKQKTSATYIVANAFDLATVLLEANLVTIVRLVAVIVIILCIVAIVSIFKEAFKSHTKRAVIHDLTAGLMWTAFWLMLIYGLMALVPIFFDTSGITALDLGYWLEIASGVFLNYVIVGAALYVISAIPWQVTSN</sequence>
<reference evidence="2 3" key="1">
    <citation type="submission" date="2019-08" db="EMBL/GenBank/DDBJ databases">
        <title>In-depth cultivation of the pig gut microbiome towards novel bacterial diversity and tailored functional studies.</title>
        <authorList>
            <person name="Wylensek D."/>
            <person name="Hitch T.C.A."/>
            <person name="Clavel T."/>
        </authorList>
    </citation>
    <scope>NUCLEOTIDE SEQUENCE [LARGE SCALE GENOMIC DNA]</scope>
    <source>
        <strain evidence="2 3">WCA-470BD-2E</strain>
    </source>
</reference>
<name>A0A844FPX6_9LACO</name>
<feature type="transmembrane region" description="Helical" evidence="1">
    <location>
        <begin position="27"/>
        <end position="45"/>
    </location>
</feature>
<accession>A0A844FPX6</accession>
<dbReference type="EMBL" id="VUMW01000029">
    <property type="protein sequence ID" value="MST80427.1"/>
    <property type="molecule type" value="Genomic_DNA"/>
</dbReference>
<dbReference type="RefSeq" id="WP_154487273.1">
    <property type="nucleotide sequence ID" value="NZ_VUMW01000029.1"/>
</dbReference>
<feature type="transmembrane region" description="Helical" evidence="1">
    <location>
        <begin position="245"/>
        <end position="267"/>
    </location>
</feature>
<dbReference type="AlphaFoldDB" id="A0A844FPX6"/>
<organism evidence="2 3">
    <name type="scientific">Lactobacillus equicursoris</name>
    <dbReference type="NCBI Taxonomy" id="420645"/>
    <lineage>
        <taxon>Bacteria</taxon>
        <taxon>Bacillati</taxon>
        <taxon>Bacillota</taxon>
        <taxon>Bacilli</taxon>
        <taxon>Lactobacillales</taxon>
        <taxon>Lactobacillaceae</taxon>
        <taxon>Lactobacillus</taxon>
    </lineage>
</organism>
<feature type="transmembrane region" description="Helical" evidence="1">
    <location>
        <begin position="171"/>
        <end position="192"/>
    </location>
</feature>
<keyword evidence="1" id="KW-0472">Membrane</keyword>
<keyword evidence="1" id="KW-0812">Transmembrane</keyword>
<dbReference type="Proteomes" id="UP000452141">
    <property type="component" value="Unassembled WGS sequence"/>
</dbReference>
<comment type="caution">
    <text evidence="2">The sequence shown here is derived from an EMBL/GenBank/DDBJ whole genome shotgun (WGS) entry which is preliminary data.</text>
</comment>
<proteinExistence type="predicted"/>
<keyword evidence="1" id="KW-1133">Transmembrane helix</keyword>
<evidence type="ECO:0000256" key="1">
    <source>
        <dbReference type="SAM" id="Phobius"/>
    </source>
</evidence>
<feature type="transmembrane region" description="Helical" evidence="1">
    <location>
        <begin position="212"/>
        <end position="233"/>
    </location>
</feature>
<evidence type="ECO:0000313" key="3">
    <source>
        <dbReference type="Proteomes" id="UP000452141"/>
    </source>
</evidence>
<protein>
    <submittedName>
        <fullName evidence="2">Uncharacterized protein</fullName>
    </submittedName>
</protein>